<dbReference type="GO" id="GO:0031122">
    <property type="term" value="P:cytoplasmic microtubule organization"/>
    <property type="evidence" value="ECO:0007669"/>
    <property type="project" value="TreeGrafter"/>
</dbReference>
<dbReference type="PANTHER" id="PTHR21595:SF0">
    <property type="entry name" value="PATRONIN"/>
    <property type="match status" value="1"/>
</dbReference>
<sequence>MGEIIIPPLIPVEYYAENEVSGNFLKLFPFILLSMSTEMYTNIYALYYNTELLYFQQSHGAVLAALTDYGIDVVQRAEEGGLPISEAELLSADPFYVWNPAHLAMLDALMLAHLRNVITVDRVVEAVRDDVERSLIRLKGGEDGGMIPEMEDLYDEISDGQCLCAMVHWYRPREMAIEEVCFNDQMSNSDCQYNLILLQQFCSTNLPWNPFHLEIEDILYLHDSMQMNINIFLADLFDVFEPAPIAQSELVQSPRRFIPIHSIPSLRAANSAARSPHPPRVRNPFNNVQVTQTPSRSMSMISQDSLLTNKYVYLKRLNIKALFNFNSFLVLF</sequence>
<dbReference type="InterPro" id="IPR022613">
    <property type="entry name" value="CH_CAMSAP_2"/>
</dbReference>
<feature type="domain" description="Calponin-homology (CH)" evidence="1">
    <location>
        <begin position="125"/>
        <end position="241"/>
    </location>
</feature>
<dbReference type="GO" id="GO:0005516">
    <property type="term" value="F:calmodulin binding"/>
    <property type="evidence" value="ECO:0007669"/>
    <property type="project" value="InterPro"/>
</dbReference>
<dbReference type="Pfam" id="PF25532">
    <property type="entry name" value="CH_CAMSAP2_N"/>
    <property type="match status" value="1"/>
</dbReference>
<dbReference type="WBParaSite" id="Hba_07193">
    <property type="protein sequence ID" value="Hba_07193"/>
    <property type="gene ID" value="Hba_07193"/>
</dbReference>
<dbReference type="GO" id="GO:0036449">
    <property type="term" value="C:microtubule minus-end"/>
    <property type="evidence" value="ECO:0007669"/>
    <property type="project" value="TreeGrafter"/>
</dbReference>
<dbReference type="Pfam" id="PF11971">
    <property type="entry name" value="CAMSAP_CH"/>
    <property type="match status" value="1"/>
</dbReference>
<dbReference type="GO" id="GO:0051011">
    <property type="term" value="F:microtubule minus-end binding"/>
    <property type="evidence" value="ECO:0007669"/>
    <property type="project" value="TreeGrafter"/>
</dbReference>
<dbReference type="PANTHER" id="PTHR21595">
    <property type="entry name" value="PATRONIN"/>
    <property type="match status" value="1"/>
</dbReference>
<dbReference type="InterPro" id="IPR001715">
    <property type="entry name" value="CH_dom"/>
</dbReference>
<evidence type="ECO:0000259" key="1">
    <source>
        <dbReference type="PROSITE" id="PS50021"/>
    </source>
</evidence>
<reference evidence="3" key="1">
    <citation type="submission" date="2016-11" db="UniProtKB">
        <authorList>
            <consortium name="WormBaseParasite"/>
        </authorList>
    </citation>
    <scope>IDENTIFICATION</scope>
</reference>
<dbReference type="GO" id="GO:0007026">
    <property type="term" value="P:negative regulation of microtubule depolymerization"/>
    <property type="evidence" value="ECO:0007669"/>
    <property type="project" value="TreeGrafter"/>
</dbReference>
<dbReference type="PROSITE" id="PS50021">
    <property type="entry name" value="CH"/>
    <property type="match status" value="1"/>
</dbReference>
<protein>
    <submittedName>
        <fullName evidence="3">Calponin-homology (CH) domain-containing protein</fullName>
    </submittedName>
</protein>
<dbReference type="AlphaFoldDB" id="A0A1I7WPW1"/>
<dbReference type="InterPro" id="IPR036872">
    <property type="entry name" value="CH_dom_sf"/>
</dbReference>
<accession>A0A1I7WPW1</accession>
<organism evidence="2 3">
    <name type="scientific">Heterorhabditis bacteriophora</name>
    <name type="common">Entomopathogenic nematode worm</name>
    <dbReference type="NCBI Taxonomy" id="37862"/>
    <lineage>
        <taxon>Eukaryota</taxon>
        <taxon>Metazoa</taxon>
        <taxon>Ecdysozoa</taxon>
        <taxon>Nematoda</taxon>
        <taxon>Chromadorea</taxon>
        <taxon>Rhabditida</taxon>
        <taxon>Rhabditina</taxon>
        <taxon>Rhabditomorpha</taxon>
        <taxon>Strongyloidea</taxon>
        <taxon>Heterorhabditidae</taxon>
        <taxon>Heterorhabditis</taxon>
    </lineage>
</organism>
<dbReference type="InterPro" id="IPR032940">
    <property type="entry name" value="CAMSAP"/>
</dbReference>
<dbReference type="Proteomes" id="UP000095283">
    <property type="component" value="Unplaced"/>
</dbReference>
<dbReference type="SUPFAM" id="SSF47576">
    <property type="entry name" value="Calponin-homology domain, CH-domain"/>
    <property type="match status" value="1"/>
</dbReference>
<evidence type="ECO:0000313" key="2">
    <source>
        <dbReference type="Proteomes" id="UP000095283"/>
    </source>
</evidence>
<dbReference type="InterPro" id="IPR058042">
    <property type="entry name" value="CAMSAP_N"/>
</dbReference>
<keyword evidence="2" id="KW-1185">Reference proteome</keyword>
<proteinExistence type="predicted"/>
<name>A0A1I7WPW1_HETBA</name>
<evidence type="ECO:0000313" key="3">
    <source>
        <dbReference type="WBParaSite" id="Hba_07193"/>
    </source>
</evidence>